<organism evidence="3">
    <name type="scientific">Eutreptiella gymnastica</name>
    <dbReference type="NCBI Taxonomy" id="73025"/>
    <lineage>
        <taxon>Eukaryota</taxon>
        <taxon>Discoba</taxon>
        <taxon>Euglenozoa</taxon>
        <taxon>Euglenida</taxon>
        <taxon>Spirocuta</taxon>
        <taxon>Euglenophyceae</taxon>
        <taxon>Eutreptiales</taxon>
        <taxon>Eutreptiaceae</taxon>
        <taxon>Eutreptiella</taxon>
    </lineage>
</organism>
<sequence length="159" mass="18118">MGEKPQPKGYTDAMGLNQTAASIEGYKQLILKEELARQEWRHQYEASGKEAEQDILDRVRNQPSEILPRSSALQETLRDGISKEGKGRSAFLQARRHENPQTKFRRPQTESQRIGWTCTTLPPPSEHATHYGRKPIISNNFYRKTGVFGPSDNSVNMVH</sequence>
<dbReference type="EMBL" id="HBJA01138736">
    <property type="protein sequence ID" value="CAE0836432.1"/>
    <property type="molecule type" value="Transcribed_RNA"/>
</dbReference>
<proteinExistence type="predicted"/>
<evidence type="ECO:0000256" key="1">
    <source>
        <dbReference type="SAM" id="MobiDB-lite"/>
    </source>
</evidence>
<feature type="region of interest" description="Disordered" evidence="1">
    <location>
        <begin position="82"/>
        <end position="113"/>
    </location>
</feature>
<reference evidence="3" key="1">
    <citation type="submission" date="2021-01" db="EMBL/GenBank/DDBJ databases">
        <authorList>
            <person name="Corre E."/>
            <person name="Pelletier E."/>
            <person name="Niang G."/>
            <person name="Scheremetjew M."/>
            <person name="Finn R."/>
            <person name="Kale V."/>
            <person name="Holt S."/>
            <person name="Cochrane G."/>
            <person name="Meng A."/>
            <person name="Brown T."/>
            <person name="Cohen L."/>
        </authorList>
    </citation>
    <scope>NUCLEOTIDE SEQUENCE</scope>
    <source>
        <strain evidence="3">CCMP1594</strain>
    </source>
</reference>
<feature type="domain" description="Sperm microtubule inner protein 1 C-terminal" evidence="2">
    <location>
        <begin position="40"/>
        <end position="148"/>
    </location>
</feature>
<name>A0A7S4LL02_9EUGL</name>
<evidence type="ECO:0000313" key="3">
    <source>
        <dbReference type="EMBL" id="CAE0836432.1"/>
    </source>
</evidence>
<evidence type="ECO:0000259" key="2">
    <source>
        <dbReference type="Pfam" id="PF22589"/>
    </source>
</evidence>
<dbReference type="Pfam" id="PF22589">
    <property type="entry name" value="SPMIP1"/>
    <property type="match status" value="1"/>
</dbReference>
<accession>A0A7S4LL02</accession>
<dbReference type="PANTHER" id="PTHR35826">
    <property type="entry name" value="PROTEIN ATP6V1FNB-LIKE"/>
    <property type="match status" value="1"/>
</dbReference>
<dbReference type="AlphaFoldDB" id="A0A7S4LL02"/>
<gene>
    <name evidence="3" type="ORF">EGYM00163_LOCUS47796</name>
</gene>
<protein>
    <recommendedName>
        <fullName evidence="2">Sperm microtubule inner protein 1 C-terminal domain-containing protein</fullName>
    </recommendedName>
</protein>
<dbReference type="PANTHER" id="PTHR35826:SF1">
    <property type="entry name" value="PROTEIN ATP6V1FNB-LIKE"/>
    <property type="match status" value="1"/>
</dbReference>
<dbReference type="InterPro" id="IPR054323">
    <property type="entry name" value="SPMIP1_C"/>
</dbReference>